<dbReference type="EMBL" id="JAEQND010000003">
    <property type="protein sequence ID" value="MBL0424847.1"/>
    <property type="molecule type" value="Genomic_DNA"/>
</dbReference>
<keyword evidence="7" id="KW-1185">Reference proteome</keyword>
<dbReference type="InterPro" id="IPR016131">
    <property type="entry name" value="Haemerythrin_Fe_BS"/>
</dbReference>
<dbReference type="InterPro" id="IPR012312">
    <property type="entry name" value="Hemerythrin-like"/>
</dbReference>
<dbReference type="PROSITE" id="PS00550">
    <property type="entry name" value="HEMERYTHRINS"/>
    <property type="match status" value="1"/>
</dbReference>
<dbReference type="Proteomes" id="UP000622707">
    <property type="component" value="Unassembled WGS sequence"/>
</dbReference>
<keyword evidence="2" id="KW-0561">Oxygen transport</keyword>
<dbReference type="Pfam" id="PF01814">
    <property type="entry name" value="Hemerythrin"/>
    <property type="match status" value="1"/>
</dbReference>
<dbReference type="SUPFAM" id="SSF47188">
    <property type="entry name" value="Hemerythrin-like"/>
    <property type="match status" value="1"/>
</dbReference>
<organism evidence="6 7">
    <name type="scientific">Ramlibacter alkalitolerans</name>
    <dbReference type="NCBI Taxonomy" id="2039631"/>
    <lineage>
        <taxon>Bacteria</taxon>
        <taxon>Pseudomonadati</taxon>
        <taxon>Pseudomonadota</taxon>
        <taxon>Betaproteobacteria</taxon>
        <taxon>Burkholderiales</taxon>
        <taxon>Comamonadaceae</taxon>
        <taxon>Ramlibacter</taxon>
    </lineage>
</organism>
<comment type="similarity">
    <text evidence="1">Belongs to the hemerythrin family.</text>
</comment>
<dbReference type="PANTHER" id="PTHR37164:SF1">
    <property type="entry name" value="BACTERIOHEMERYTHRIN"/>
    <property type="match status" value="1"/>
</dbReference>
<accession>A0ABS1JKU0</accession>
<dbReference type="PANTHER" id="PTHR37164">
    <property type="entry name" value="BACTERIOHEMERYTHRIN"/>
    <property type="match status" value="1"/>
</dbReference>
<evidence type="ECO:0000259" key="5">
    <source>
        <dbReference type="Pfam" id="PF01814"/>
    </source>
</evidence>
<keyword evidence="2" id="KW-0813">Transport</keyword>
<name>A0ABS1JKU0_9BURK</name>
<evidence type="ECO:0000313" key="7">
    <source>
        <dbReference type="Proteomes" id="UP000622707"/>
    </source>
</evidence>
<evidence type="ECO:0000256" key="2">
    <source>
        <dbReference type="ARBA" id="ARBA00022621"/>
    </source>
</evidence>
<sequence>MSHWQESLRTCVPDIDQEHRFLYGLLARLDLSRATEAIDALHAFLQEHFVHEERLMDESSYPDRAEHRHQHAHLAARVEQLRASAAPWTMARLHAFRSLLSDWLEAHIAVHDKALALWHAAWTEYTRGPMPHKGVMETSMGQP</sequence>
<dbReference type="NCBIfam" id="TIGR02481">
    <property type="entry name" value="hemeryth_dom"/>
    <property type="match status" value="1"/>
</dbReference>
<protein>
    <submittedName>
        <fullName evidence="6">Hemerythrin family protein</fullName>
    </submittedName>
</protein>
<evidence type="ECO:0000256" key="4">
    <source>
        <dbReference type="ARBA" id="ARBA00023004"/>
    </source>
</evidence>
<comment type="caution">
    <text evidence="6">The sequence shown here is derived from an EMBL/GenBank/DDBJ whole genome shotgun (WGS) entry which is preliminary data.</text>
</comment>
<proteinExistence type="inferred from homology"/>
<dbReference type="RefSeq" id="WP_201688075.1">
    <property type="nucleotide sequence ID" value="NZ_JAEQND010000003.1"/>
</dbReference>
<reference evidence="6 7" key="1">
    <citation type="journal article" date="2017" name="Int. J. Syst. Evol. Microbiol.">
        <title>Ramlibacter alkalitolerans sp. nov., alkali-tolerant bacterium isolated from soil of ginseng.</title>
        <authorList>
            <person name="Lee D.H."/>
            <person name="Cha C.J."/>
        </authorList>
    </citation>
    <scope>NUCLEOTIDE SEQUENCE [LARGE SCALE GENOMIC DNA]</scope>
    <source>
        <strain evidence="6 7">KACC 19305</strain>
    </source>
</reference>
<dbReference type="InterPro" id="IPR050669">
    <property type="entry name" value="Hemerythrin"/>
</dbReference>
<dbReference type="InterPro" id="IPR035938">
    <property type="entry name" value="Hemerythrin-like_sf"/>
</dbReference>
<dbReference type="Gene3D" id="1.20.120.50">
    <property type="entry name" value="Hemerythrin-like"/>
    <property type="match status" value="1"/>
</dbReference>
<evidence type="ECO:0000313" key="6">
    <source>
        <dbReference type="EMBL" id="MBL0424847.1"/>
    </source>
</evidence>
<dbReference type="CDD" id="cd12107">
    <property type="entry name" value="Hemerythrin"/>
    <property type="match status" value="1"/>
</dbReference>
<feature type="domain" description="Hemerythrin-like" evidence="5">
    <location>
        <begin position="14"/>
        <end position="114"/>
    </location>
</feature>
<gene>
    <name evidence="6" type="ORF">JI746_06985</name>
</gene>
<evidence type="ECO:0000256" key="3">
    <source>
        <dbReference type="ARBA" id="ARBA00022723"/>
    </source>
</evidence>
<keyword evidence="3" id="KW-0479">Metal-binding</keyword>
<dbReference type="InterPro" id="IPR012827">
    <property type="entry name" value="Hemerythrin_metal-bd"/>
</dbReference>
<keyword evidence="4" id="KW-0408">Iron</keyword>
<evidence type="ECO:0000256" key="1">
    <source>
        <dbReference type="ARBA" id="ARBA00010587"/>
    </source>
</evidence>